<comment type="caution">
    <text evidence="3">The sequence shown here is derived from an EMBL/GenBank/DDBJ whole genome shotgun (WGS) entry which is preliminary data.</text>
</comment>
<dbReference type="InterPro" id="IPR029069">
    <property type="entry name" value="HotDog_dom_sf"/>
</dbReference>
<dbReference type="Gene3D" id="2.40.160.210">
    <property type="entry name" value="Acyl-CoA thioesterase, double hotdog domain"/>
    <property type="match status" value="1"/>
</dbReference>
<sequence>MAGILHQQINLKKTAPDTYNASWHQDWTVASTLHGGCVAAITYHAAARHLATDPTLLAQNQPDILNLHIEFLRACERLESTVTVSVLKLGAAACTLQLQLSQKGKIRVVALATSTNFDKALGPTVPTGWTLLPPPDPKPDFDRVLAHEPDEDWIPVQAGGEVIPFTGRILGLDPRAGFRTEGICDVWSGFVGDERMDGTYIAMMTDVIPSMTDTLMRNGGLYDAHRFWQGARQWAETNPGVPAVFGNSLAELAKQASTFNTTVVLDMEFKKRLPTEGLRFVLTRTAARTLQDGRLDLDITICDEEMGLVCKAHQLILVLEAKRKFRSGRKTEEKL</sequence>
<dbReference type="InterPro" id="IPR042171">
    <property type="entry name" value="Acyl-CoA_hotdog"/>
</dbReference>
<feature type="domain" description="Acyl-CoA thioesterase-like N-terminal HotDog" evidence="1">
    <location>
        <begin position="24"/>
        <end position="113"/>
    </location>
</feature>
<reference evidence="3 4" key="1">
    <citation type="submission" date="2024-03" db="EMBL/GenBank/DDBJ databases">
        <title>A high-quality draft genome sequence of Diaporthe vaccinii, a causative agent of upright dieback and viscid rot disease in cranberry plants.</title>
        <authorList>
            <person name="Sarrasin M."/>
            <person name="Lang B.F."/>
            <person name="Burger G."/>
        </authorList>
    </citation>
    <scope>NUCLEOTIDE SEQUENCE [LARGE SCALE GENOMIC DNA]</scope>
    <source>
        <strain evidence="3 4">IS7</strain>
    </source>
</reference>
<dbReference type="InterPro" id="IPR052389">
    <property type="entry name" value="Sec_Metab_Biosynth-Assoc"/>
</dbReference>
<organism evidence="3 4">
    <name type="scientific">Diaporthe vaccinii</name>
    <dbReference type="NCBI Taxonomy" id="105482"/>
    <lineage>
        <taxon>Eukaryota</taxon>
        <taxon>Fungi</taxon>
        <taxon>Dikarya</taxon>
        <taxon>Ascomycota</taxon>
        <taxon>Pezizomycotina</taxon>
        <taxon>Sordariomycetes</taxon>
        <taxon>Sordariomycetidae</taxon>
        <taxon>Diaporthales</taxon>
        <taxon>Diaporthaceae</taxon>
        <taxon>Diaporthe</taxon>
        <taxon>Diaporthe eres species complex</taxon>
    </lineage>
</organism>
<evidence type="ECO:0000313" key="3">
    <source>
        <dbReference type="EMBL" id="KAL2289948.1"/>
    </source>
</evidence>
<dbReference type="EMBL" id="JBAWTH010000011">
    <property type="protein sequence ID" value="KAL2289948.1"/>
    <property type="molecule type" value="Genomic_DNA"/>
</dbReference>
<feature type="domain" description="Acyl-CoA thioesterase-like C-terminal" evidence="2">
    <location>
        <begin position="163"/>
        <end position="318"/>
    </location>
</feature>
<dbReference type="Pfam" id="PF20789">
    <property type="entry name" value="4HBT_3C"/>
    <property type="match status" value="1"/>
</dbReference>
<evidence type="ECO:0000259" key="2">
    <source>
        <dbReference type="Pfam" id="PF20789"/>
    </source>
</evidence>
<keyword evidence="4" id="KW-1185">Reference proteome</keyword>
<protein>
    <recommendedName>
        <fullName evidence="5">Thioesterase family protein</fullName>
    </recommendedName>
</protein>
<dbReference type="InterPro" id="IPR049450">
    <property type="entry name" value="ACOT8-like_C"/>
</dbReference>
<dbReference type="SUPFAM" id="SSF54637">
    <property type="entry name" value="Thioesterase/thiol ester dehydrase-isomerase"/>
    <property type="match status" value="1"/>
</dbReference>
<accession>A0ABR4F5H7</accession>
<evidence type="ECO:0000313" key="4">
    <source>
        <dbReference type="Proteomes" id="UP001600888"/>
    </source>
</evidence>
<dbReference type="PANTHER" id="PTHR38110">
    <property type="entry name" value="CHROMOSOME 23, WHOLE GENOME SHOTGUN SEQUENCE"/>
    <property type="match status" value="1"/>
</dbReference>
<dbReference type="Pfam" id="PF13622">
    <property type="entry name" value="4HBT_3"/>
    <property type="match status" value="1"/>
</dbReference>
<dbReference type="PANTHER" id="PTHR38110:SF4">
    <property type="entry name" value="THIOESTERASE-LIKE SUPERFAMILY-DOMAIN-CONTAINING PROTEIN"/>
    <property type="match status" value="1"/>
</dbReference>
<dbReference type="Proteomes" id="UP001600888">
    <property type="component" value="Unassembled WGS sequence"/>
</dbReference>
<gene>
    <name evidence="3" type="ORF">FJTKL_01226</name>
</gene>
<name>A0ABR4F5H7_9PEZI</name>
<evidence type="ECO:0000259" key="1">
    <source>
        <dbReference type="Pfam" id="PF13622"/>
    </source>
</evidence>
<evidence type="ECO:0008006" key="5">
    <source>
        <dbReference type="Google" id="ProtNLM"/>
    </source>
</evidence>
<dbReference type="InterPro" id="IPR049449">
    <property type="entry name" value="TesB_ACOT8-like_N"/>
</dbReference>
<proteinExistence type="predicted"/>